<dbReference type="STRING" id="3641.A0A061F5F9"/>
<feature type="domain" description="RNase III" evidence="5">
    <location>
        <begin position="118"/>
        <end position="260"/>
    </location>
</feature>
<dbReference type="CDD" id="cd00593">
    <property type="entry name" value="RIBOc"/>
    <property type="match status" value="1"/>
</dbReference>
<dbReference type="Pfam" id="PF14709">
    <property type="entry name" value="DND1_DSRM"/>
    <property type="match status" value="1"/>
</dbReference>
<dbReference type="PROSITE" id="PS50137">
    <property type="entry name" value="DS_RBD"/>
    <property type="match status" value="1"/>
</dbReference>
<evidence type="ECO:0000256" key="3">
    <source>
        <dbReference type="PROSITE-ProRule" id="PRU00266"/>
    </source>
</evidence>
<accession>A0A061F5F9</accession>
<dbReference type="GO" id="GO:0005737">
    <property type="term" value="C:cytoplasm"/>
    <property type="evidence" value="ECO:0000318"/>
    <property type="project" value="GO_Central"/>
</dbReference>
<dbReference type="OMA" id="LCEYGMK"/>
<dbReference type="GO" id="GO:0030422">
    <property type="term" value="P:siRNA processing"/>
    <property type="evidence" value="ECO:0000318"/>
    <property type="project" value="GO_Central"/>
</dbReference>
<evidence type="ECO:0000313" key="7">
    <source>
        <dbReference type="Proteomes" id="UP000026915"/>
    </source>
</evidence>
<dbReference type="HOGENOM" id="CLU_746825_0_0_1"/>
<evidence type="ECO:0000259" key="4">
    <source>
        <dbReference type="PROSITE" id="PS50137"/>
    </source>
</evidence>
<feature type="domain" description="DRBM" evidence="4">
    <location>
        <begin position="294"/>
        <end position="367"/>
    </location>
</feature>
<dbReference type="eggNOG" id="KOG0701">
    <property type="taxonomic scope" value="Eukaryota"/>
</dbReference>
<dbReference type="InterPro" id="IPR000999">
    <property type="entry name" value="RNase_III_dom"/>
</dbReference>
<keyword evidence="7" id="KW-1185">Reference proteome</keyword>
<dbReference type="GO" id="GO:0004525">
    <property type="term" value="F:ribonuclease III activity"/>
    <property type="evidence" value="ECO:0000318"/>
    <property type="project" value="GO_Central"/>
</dbReference>
<dbReference type="EMBL" id="CM001885">
    <property type="protein sequence ID" value="EOY12266.1"/>
    <property type="molecule type" value="Genomic_DNA"/>
</dbReference>
<protein>
    <submittedName>
        <fullName evidence="6">RNAse THREE-like protein 2 isoform 1</fullName>
    </submittedName>
</protein>
<dbReference type="SUPFAM" id="SSF69065">
    <property type="entry name" value="RNase III domain-like"/>
    <property type="match status" value="1"/>
</dbReference>
<dbReference type="InterPro" id="IPR014720">
    <property type="entry name" value="dsRBD_dom"/>
</dbReference>
<evidence type="ECO:0000256" key="2">
    <source>
        <dbReference type="ARBA" id="ARBA00022884"/>
    </source>
</evidence>
<dbReference type="AlphaFoldDB" id="A0A061F5F9"/>
<dbReference type="Proteomes" id="UP000026915">
    <property type="component" value="Chromosome 7"/>
</dbReference>
<dbReference type="PROSITE" id="PS50142">
    <property type="entry name" value="RNASE_3_2"/>
    <property type="match status" value="1"/>
</dbReference>
<dbReference type="PANTHER" id="PTHR14950">
    <property type="entry name" value="DICER-RELATED"/>
    <property type="match status" value="1"/>
</dbReference>
<dbReference type="Pfam" id="PF00636">
    <property type="entry name" value="Ribonuclease_3"/>
    <property type="match status" value="1"/>
</dbReference>
<keyword evidence="2 3" id="KW-0694">RNA-binding</keyword>
<evidence type="ECO:0000313" key="6">
    <source>
        <dbReference type="EMBL" id="EOY12266.1"/>
    </source>
</evidence>
<dbReference type="GO" id="GO:0003723">
    <property type="term" value="F:RNA binding"/>
    <property type="evidence" value="ECO:0000318"/>
    <property type="project" value="GO_Central"/>
</dbReference>
<gene>
    <name evidence="6" type="ORF">TCM_030825</name>
</gene>
<evidence type="ECO:0000256" key="1">
    <source>
        <dbReference type="ARBA" id="ARBA00022801"/>
    </source>
</evidence>
<dbReference type="InParanoid" id="A0A061F5F9"/>
<dbReference type="PANTHER" id="PTHR14950:SF51">
    <property type="entry name" value="RNASE III DOMAIN-CONTAINING PROTEIN"/>
    <property type="match status" value="1"/>
</dbReference>
<keyword evidence="1" id="KW-0378">Hydrolase</keyword>
<dbReference type="GO" id="GO:0005634">
    <property type="term" value="C:nucleus"/>
    <property type="evidence" value="ECO:0000318"/>
    <property type="project" value="GO_Central"/>
</dbReference>
<dbReference type="Gene3D" id="1.10.1520.10">
    <property type="entry name" value="Ribonuclease III domain"/>
    <property type="match status" value="1"/>
</dbReference>
<dbReference type="InterPro" id="IPR036389">
    <property type="entry name" value="RNase_III_sf"/>
</dbReference>
<dbReference type="SUPFAM" id="SSF54768">
    <property type="entry name" value="dsRNA-binding domain-like"/>
    <property type="match status" value="1"/>
</dbReference>
<proteinExistence type="predicted"/>
<name>A0A061F5F9_THECC</name>
<dbReference type="SMART" id="SM00535">
    <property type="entry name" value="RIBOc"/>
    <property type="match status" value="1"/>
</dbReference>
<evidence type="ECO:0000259" key="5">
    <source>
        <dbReference type="PROSITE" id="PS50142"/>
    </source>
</evidence>
<reference evidence="6 7" key="1">
    <citation type="journal article" date="2013" name="Genome Biol.">
        <title>The genome sequence of the most widely cultivated cacao type and its use to identify candidate genes regulating pod color.</title>
        <authorList>
            <person name="Motamayor J.C."/>
            <person name="Mockaitis K."/>
            <person name="Schmutz J."/>
            <person name="Haiminen N."/>
            <person name="Iii D.L."/>
            <person name="Cornejo O."/>
            <person name="Findley S.D."/>
            <person name="Zheng P."/>
            <person name="Utro F."/>
            <person name="Royaert S."/>
            <person name="Saski C."/>
            <person name="Jenkins J."/>
            <person name="Podicheti R."/>
            <person name="Zhao M."/>
            <person name="Scheffler B.E."/>
            <person name="Stack J.C."/>
            <person name="Feltus F.A."/>
            <person name="Mustiga G.M."/>
            <person name="Amores F."/>
            <person name="Phillips W."/>
            <person name="Marelli J.P."/>
            <person name="May G.D."/>
            <person name="Shapiro H."/>
            <person name="Ma J."/>
            <person name="Bustamante C.D."/>
            <person name="Schnell R.J."/>
            <person name="Main D."/>
            <person name="Gilbert D."/>
            <person name="Parida L."/>
            <person name="Kuhn D.N."/>
        </authorList>
    </citation>
    <scope>NUCLEOTIDE SEQUENCE [LARGE SCALE GENOMIC DNA]</scope>
    <source>
        <strain evidence="7">cv. Matina 1-6</strain>
    </source>
</reference>
<sequence>MTRCLDKVIGRQKSNVLSLKSLCAKTFEMLHLKAKFSLFHHCSSVVSTMNEHLVQPHDGVSAEASALKLMAATAVLAFLLHVFWRCCCSCFRHVKRCYYSYFSSCSSSSAATMDPSAIAGVEKILNYKFKNKRLLEEALTHSSFSNTVSFERLEFIGDASLGLAVATHFFRLGQLKLTPGQLTKLREKCVSNAKLARVAADHGLYWLLRKYNTASLDDNVREYERAVKDAADDHNITVKNPDILADVVEALAGAVYLDVNFDLDKLWTIFKDLLGIGAIILPKDGPDLSSEIKGAQNELHGLCGKRKWKKPVYRKVKGEGPSHERKYAYSVAIEIEDVVLGMVGDEKLTEKDARNSAAFLLIRFLQEAGNM</sequence>
<organism evidence="6 7">
    <name type="scientific">Theobroma cacao</name>
    <name type="common">Cacao</name>
    <name type="synonym">Cocoa</name>
    <dbReference type="NCBI Taxonomy" id="3641"/>
    <lineage>
        <taxon>Eukaryota</taxon>
        <taxon>Viridiplantae</taxon>
        <taxon>Streptophyta</taxon>
        <taxon>Embryophyta</taxon>
        <taxon>Tracheophyta</taxon>
        <taxon>Spermatophyta</taxon>
        <taxon>Magnoliopsida</taxon>
        <taxon>eudicotyledons</taxon>
        <taxon>Gunneridae</taxon>
        <taxon>Pentapetalae</taxon>
        <taxon>rosids</taxon>
        <taxon>malvids</taxon>
        <taxon>Malvales</taxon>
        <taxon>Malvaceae</taxon>
        <taxon>Byttnerioideae</taxon>
        <taxon>Theobroma</taxon>
    </lineage>
</organism>
<dbReference type="Gene3D" id="3.30.160.20">
    <property type="match status" value="1"/>
</dbReference>
<dbReference type="Gramene" id="EOY12266">
    <property type="protein sequence ID" value="EOY12266"/>
    <property type="gene ID" value="TCM_030825"/>
</dbReference>